<accession>A0A7M7KXL9</accession>
<dbReference type="RefSeq" id="XP_022671057.1">
    <property type="nucleotide sequence ID" value="XM_022815322.1"/>
</dbReference>
<sequence>MVDNKPFIMAKKKKDEGAVLRRSCCRIHLGVGGVVVGVSVLGTGDRGNWSIAAAKWLQPSVLNTGRCKCGPMWRITQKLLKDCRIWTYDSNAHGWSEKQRLPFSSPNDCIHEFYPAYLVVVVPVDRRTNRLSCFLPVRQML</sequence>
<evidence type="ECO:0000313" key="1">
    <source>
        <dbReference type="EnsemblMetazoa" id="XP_022671057"/>
    </source>
</evidence>
<evidence type="ECO:0000313" key="2">
    <source>
        <dbReference type="Proteomes" id="UP000594260"/>
    </source>
</evidence>
<dbReference type="AlphaFoldDB" id="A0A7M7KXL9"/>
<dbReference type="GeneID" id="111254453"/>
<keyword evidence="2" id="KW-1185">Reference proteome</keyword>
<protein>
    <submittedName>
        <fullName evidence="1">Uncharacterized protein</fullName>
    </submittedName>
</protein>
<name>A0A7M7KXL9_VARDE</name>
<proteinExistence type="predicted"/>
<dbReference type="EnsemblMetazoa" id="XM_022815322">
    <property type="protein sequence ID" value="XP_022671057"/>
    <property type="gene ID" value="LOC111254453"/>
</dbReference>
<dbReference type="InParanoid" id="A0A7M7KXL9"/>
<dbReference type="Proteomes" id="UP000594260">
    <property type="component" value="Unplaced"/>
</dbReference>
<dbReference type="KEGG" id="vde:111254453"/>
<organism evidence="1 2">
    <name type="scientific">Varroa destructor</name>
    <name type="common">Honeybee mite</name>
    <dbReference type="NCBI Taxonomy" id="109461"/>
    <lineage>
        <taxon>Eukaryota</taxon>
        <taxon>Metazoa</taxon>
        <taxon>Ecdysozoa</taxon>
        <taxon>Arthropoda</taxon>
        <taxon>Chelicerata</taxon>
        <taxon>Arachnida</taxon>
        <taxon>Acari</taxon>
        <taxon>Parasitiformes</taxon>
        <taxon>Mesostigmata</taxon>
        <taxon>Gamasina</taxon>
        <taxon>Dermanyssoidea</taxon>
        <taxon>Varroidae</taxon>
        <taxon>Varroa</taxon>
    </lineage>
</organism>
<reference evidence="1" key="1">
    <citation type="submission" date="2021-01" db="UniProtKB">
        <authorList>
            <consortium name="EnsemblMetazoa"/>
        </authorList>
    </citation>
    <scope>IDENTIFICATION</scope>
</reference>